<evidence type="ECO:0000259" key="1">
    <source>
        <dbReference type="PROSITE" id="PS51184"/>
    </source>
</evidence>
<feature type="domain" description="JmjC" evidence="1">
    <location>
        <begin position="92"/>
        <end position="237"/>
    </location>
</feature>
<dbReference type="Pfam" id="PF08007">
    <property type="entry name" value="JmjC_2"/>
    <property type="match status" value="1"/>
</dbReference>
<proteinExistence type="predicted"/>
<dbReference type="PANTHER" id="PTHR12461">
    <property type="entry name" value="HYPOXIA-INDUCIBLE FACTOR 1 ALPHA INHIBITOR-RELATED"/>
    <property type="match status" value="1"/>
</dbReference>
<evidence type="ECO:0000313" key="2">
    <source>
        <dbReference type="EMBL" id="SVD57167.1"/>
    </source>
</evidence>
<dbReference type="AlphaFoldDB" id="A0A382WEB6"/>
<reference evidence="2" key="1">
    <citation type="submission" date="2018-05" db="EMBL/GenBank/DDBJ databases">
        <authorList>
            <person name="Lanie J.A."/>
            <person name="Ng W.-L."/>
            <person name="Kazmierczak K.M."/>
            <person name="Andrzejewski T.M."/>
            <person name="Davidsen T.M."/>
            <person name="Wayne K.J."/>
            <person name="Tettelin H."/>
            <person name="Glass J.I."/>
            <person name="Rusch D."/>
            <person name="Podicherti R."/>
            <person name="Tsui H.-C.T."/>
            <person name="Winkler M.E."/>
        </authorList>
    </citation>
    <scope>NUCLEOTIDE SEQUENCE</scope>
</reference>
<accession>A0A382WEB6</accession>
<dbReference type="EMBL" id="UINC01159205">
    <property type="protein sequence ID" value="SVD57167.1"/>
    <property type="molecule type" value="Genomic_DNA"/>
</dbReference>
<dbReference type="InterPro" id="IPR003347">
    <property type="entry name" value="JmjC_dom"/>
</dbReference>
<sequence length="237" mass="28037">MEFEKLISPMKTDEFVEKYKNNETFLIKDKNNKFSNLITLEEIERTLNNGCNISTPVEIIIDGGRKYFVQKDIQWTQFAVHKSSIKKMLEEKHSFLMRNQTQINKQVSNLIDTIEQTFENSTADMHLYISPITSSTGYDAHRDRPQHKIYMQVIGKTNWVIFDYKENLSDKTGAIKEKEEDIYLKKRMEFMLEPGDLLYMPPDTFHKVRNEDGPRVSFSIPFVMHKENIQKMDRTHI</sequence>
<feature type="non-terminal residue" evidence="2">
    <location>
        <position position="237"/>
    </location>
</feature>
<gene>
    <name evidence="2" type="ORF">METZ01_LOCUS410021</name>
</gene>
<dbReference type="PROSITE" id="PS51184">
    <property type="entry name" value="JMJC"/>
    <property type="match status" value="1"/>
</dbReference>
<name>A0A382WEB6_9ZZZZ</name>
<dbReference type="PANTHER" id="PTHR12461:SF105">
    <property type="entry name" value="HYPOXIA-INDUCIBLE FACTOR 1-ALPHA INHIBITOR"/>
    <property type="match status" value="1"/>
</dbReference>
<protein>
    <recommendedName>
        <fullName evidence="1">JmjC domain-containing protein</fullName>
    </recommendedName>
</protein>
<dbReference type="SUPFAM" id="SSF51197">
    <property type="entry name" value="Clavaminate synthase-like"/>
    <property type="match status" value="1"/>
</dbReference>
<dbReference type="Gene3D" id="2.60.120.650">
    <property type="entry name" value="Cupin"/>
    <property type="match status" value="1"/>
</dbReference>
<organism evidence="2">
    <name type="scientific">marine metagenome</name>
    <dbReference type="NCBI Taxonomy" id="408172"/>
    <lineage>
        <taxon>unclassified sequences</taxon>
        <taxon>metagenomes</taxon>
        <taxon>ecological metagenomes</taxon>
    </lineage>
</organism>